<evidence type="ECO:0000256" key="2">
    <source>
        <dbReference type="ARBA" id="ARBA00023203"/>
    </source>
</evidence>
<gene>
    <name evidence="5" type="ORF">DAPPUDRAFT_308854</name>
</gene>
<evidence type="ECO:0000313" key="6">
    <source>
        <dbReference type="Proteomes" id="UP000000305"/>
    </source>
</evidence>
<evidence type="ECO:0000256" key="1">
    <source>
        <dbReference type="ARBA" id="ARBA00005602"/>
    </source>
</evidence>
<feature type="region of interest" description="Disordered" evidence="3">
    <location>
        <begin position="156"/>
        <end position="195"/>
    </location>
</feature>
<evidence type="ECO:0000259" key="4">
    <source>
        <dbReference type="PROSITE" id="PS51082"/>
    </source>
</evidence>
<dbReference type="FunCoup" id="E9H9Y9">
    <property type="interactions" value="1088"/>
</dbReference>
<evidence type="ECO:0000256" key="3">
    <source>
        <dbReference type="SAM" id="MobiDB-lite"/>
    </source>
</evidence>
<dbReference type="GO" id="GO:0042147">
    <property type="term" value="P:retrograde transport, endosome to Golgi"/>
    <property type="evidence" value="ECO:0000318"/>
    <property type="project" value="GO_Central"/>
</dbReference>
<dbReference type="KEGG" id="dpx:DAPPUDRAFT_308854"/>
<comment type="similarity">
    <text evidence="1">Belongs to the WASH1 family.</text>
</comment>
<dbReference type="GO" id="GO:0034314">
    <property type="term" value="P:Arp2/3 complex-mediated actin nucleation"/>
    <property type="evidence" value="ECO:0000318"/>
    <property type="project" value="GO_Central"/>
</dbReference>
<dbReference type="PANTHER" id="PTHR23331:SF1">
    <property type="entry name" value="WASH COMPLEX SUBUNIT 1"/>
    <property type="match status" value="1"/>
</dbReference>
<proteinExistence type="inferred from homology"/>
<dbReference type="eggNOG" id="ENOG502QSX3">
    <property type="taxonomic scope" value="Eukaryota"/>
</dbReference>
<dbReference type="InterPro" id="IPR028290">
    <property type="entry name" value="WASH1"/>
</dbReference>
<sequence length="452" mass="48566">MAVYEIPLVSSNLRPNEMIIQMADTLEFLDQVSCDIFARVTQQIQESRTRISNIHKRVEVAQSKIDGLKGSRKATKIFSSSRFPGNLQANSKSIFHKTSVKFSRTKIDFDGSESIVDGDMVFYPTHQQNGTRRQTPAPPSSVSELLIFNTEDLAFQRQSNSDKSSKSTLRRKHDSEISTDTSIGEAPWSISSQRDQLERSNPLNFSYMPGLGDVPELDLPLALPDLPGVADDLAYNEDVGPGIAPSLIAALPDLSQLTENIKTVKHSPVPPPPPPFIPAPVISTPPPPPPPLATISLPPPPPPPPPVNLPLPPPPPPPPVPTLPAVKASPSVPAPSTKPSAAPLDRSNLMAAIREAGGLNKLKSSARVKHTQAVKEQQQSGSSKSSASTSHQAPAGDLMADLFNKLSMRRKGISGQNQEVAGPMERISAMIPPPPHPAGANVSSSDEVEDWK</sequence>
<keyword evidence="2" id="KW-0009">Actin-binding</keyword>
<dbReference type="AlphaFoldDB" id="E9H9Y9"/>
<dbReference type="PROSITE" id="PS51082">
    <property type="entry name" value="WH2"/>
    <property type="match status" value="1"/>
</dbReference>
<dbReference type="Pfam" id="PF11945">
    <property type="entry name" value="WASH_WAHD"/>
    <property type="match status" value="1"/>
</dbReference>
<dbReference type="PhylomeDB" id="E9H9Y9"/>
<feature type="domain" description="WH2" evidence="4">
    <location>
        <begin position="345"/>
        <end position="365"/>
    </location>
</feature>
<dbReference type="InterPro" id="IPR021854">
    <property type="entry name" value="WASH1_WAHD"/>
</dbReference>
<dbReference type="PANTHER" id="PTHR23331">
    <property type="entry name" value="CXYORF1"/>
    <property type="match status" value="1"/>
</dbReference>
<dbReference type="GO" id="GO:0005829">
    <property type="term" value="C:cytosol"/>
    <property type="evidence" value="ECO:0007669"/>
    <property type="project" value="GOC"/>
</dbReference>
<reference evidence="5 6" key="1">
    <citation type="journal article" date="2011" name="Science">
        <title>The ecoresponsive genome of Daphnia pulex.</title>
        <authorList>
            <person name="Colbourne J.K."/>
            <person name="Pfrender M.E."/>
            <person name="Gilbert D."/>
            <person name="Thomas W.K."/>
            <person name="Tucker A."/>
            <person name="Oakley T.H."/>
            <person name="Tokishita S."/>
            <person name="Aerts A."/>
            <person name="Arnold G.J."/>
            <person name="Basu M.K."/>
            <person name="Bauer D.J."/>
            <person name="Caceres C.E."/>
            <person name="Carmel L."/>
            <person name="Casola C."/>
            <person name="Choi J.H."/>
            <person name="Detter J.C."/>
            <person name="Dong Q."/>
            <person name="Dusheyko S."/>
            <person name="Eads B.D."/>
            <person name="Frohlich T."/>
            <person name="Geiler-Samerotte K.A."/>
            <person name="Gerlach D."/>
            <person name="Hatcher P."/>
            <person name="Jogdeo S."/>
            <person name="Krijgsveld J."/>
            <person name="Kriventseva E.V."/>
            <person name="Kultz D."/>
            <person name="Laforsch C."/>
            <person name="Lindquist E."/>
            <person name="Lopez J."/>
            <person name="Manak J.R."/>
            <person name="Muller J."/>
            <person name="Pangilinan J."/>
            <person name="Patwardhan R.P."/>
            <person name="Pitluck S."/>
            <person name="Pritham E.J."/>
            <person name="Rechtsteiner A."/>
            <person name="Rho M."/>
            <person name="Rogozin I.B."/>
            <person name="Sakarya O."/>
            <person name="Salamov A."/>
            <person name="Schaack S."/>
            <person name="Shapiro H."/>
            <person name="Shiga Y."/>
            <person name="Skalitzky C."/>
            <person name="Smith Z."/>
            <person name="Souvorov A."/>
            <person name="Sung W."/>
            <person name="Tang Z."/>
            <person name="Tsuchiya D."/>
            <person name="Tu H."/>
            <person name="Vos H."/>
            <person name="Wang M."/>
            <person name="Wolf Y.I."/>
            <person name="Yamagata H."/>
            <person name="Yamada T."/>
            <person name="Ye Y."/>
            <person name="Shaw J.R."/>
            <person name="Andrews J."/>
            <person name="Crease T.J."/>
            <person name="Tang H."/>
            <person name="Lucas S.M."/>
            <person name="Robertson H.M."/>
            <person name="Bork P."/>
            <person name="Koonin E.V."/>
            <person name="Zdobnov E.M."/>
            <person name="Grigoriev I.V."/>
            <person name="Lynch M."/>
            <person name="Boore J.L."/>
        </authorList>
    </citation>
    <scope>NUCLEOTIDE SEQUENCE [LARGE SCALE GENOMIC DNA]</scope>
</reference>
<dbReference type="GO" id="GO:0005769">
    <property type="term" value="C:early endosome"/>
    <property type="evidence" value="ECO:0000318"/>
    <property type="project" value="GO_Central"/>
</dbReference>
<dbReference type="Proteomes" id="UP000000305">
    <property type="component" value="Unassembled WGS sequence"/>
</dbReference>
<name>E9H9Y9_DAPPU</name>
<feature type="compositionally biased region" description="Low complexity" evidence="3">
    <location>
        <begin position="323"/>
        <end position="343"/>
    </location>
</feature>
<dbReference type="HOGENOM" id="CLU_029156_1_0_1"/>
<dbReference type="GO" id="GO:0055037">
    <property type="term" value="C:recycling endosome"/>
    <property type="evidence" value="ECO:0000318"/>
    <property type="project" value="GO_Central"/>
</dbReference>
<keyword evidence="6" id="KW-1185">Reference proteome</keyword>
<dbReference type="GO" id="GO:0043014">
    <property type="term" value="F:alpha-tubulin binding"/>
    <property type="evidence" value="ECO:0000318"/>
    <property type="project" value="GO_Central"/>
</dbReference>
<feature type="region of interest" description="Disordered" evidence="3">
    <location>
        <begin position="413"/>
        <end position="452"/>
    </location>
</feature>
<dbReference type="EMBL" id="GL732609">
    <property type="protein sequence ID" value="EFX71486.1"/>
    <property type="molecule type" value="Genomic_DNA"/>
</dbReference>
<dbReference type="GO" id="GO:0003779">
    <property type="term" value="F:actin binding"/>
    <property type="evidence" value="ECO:0007669"/>
    <property type="project" value="UniProtKB-KW"/>
</dbReference>
<dbReference type="GO" id="GO:0043015">
    <property type="term" value="F:gamma-tubulin binding"/>
    <property type="evidence" value="ECO:0000318"/>
    <property type="project" value="GO_Central"/>
</dbReference>
<protein>
    <recommendedName>
        <fullName evidence="4">WH2 domain-containing protein</fullName>
    </recommendedName>
</protein>
<accession>E9H9Y9</accession>
<dbReference type="InterPro" id="IPR003124">
    <property type="entry name" value="WH2_dom"/>
</dbReference>
<dbReference type="InParanoid" id="E9H9Y9"/>
<dbReference type="STRING" id="6669.E9H9Y9"/>
<dbReference type="OMA" id="SMDSPYE"/>
<feature type="compositionally biased region" description="Pro residues" evidence="3">
    <location>
        <begin position="281"/>
        <end position="322"/>
    </location>
</feature>
<evidence type="ECO:0000313" key="5">
    <source>
        <dbReference type="EMBL" id="EFX71486.1"/>
    </source>
</evidence>
<dbReference type="OrthoDB" id="307871at2759"/>
<feature type="region of interest" description="Disordered" evidence="3">
    <location>
        <begin position="281"/>
        <end position="401"/>
    </location>
</feature>
<organism evidence="5 6">
    <name type="scientific">Daphnia pulex</name>
    <name type="common">Water flea</name>
    <dbReference type="NCBI Taxonomy" id="6669"/>
    <lineage>
        <taxon>Eukaryota</taxon>
        <taxon>Metazoa</taxon>
        <taxon>Ecdysozoa</taxon>
        <taxon>Arthropoda</taxon>
        <taxon>Crustacea</taxon>
        <taxon>Branchiopoda</taxon>
        <taxon>Diplostraca</taxon>
        <taxon>Cladocera</taxon>
        <taxon>Anomopoda</taxon>
        <taxon>Daphniidae</taxon>
        <taxon>Daphnia</taxon>
    </lineage>
</organism>
<feature type="compositionally biased region" description="Low complexity" evidence="3">
    <location>
        <begin position="377"/>
        <end position="392"/>
    </location>
</feature>
<dbReference type="GO" id="GO:0071203">
    <property type="term" value="C:WASH complex"/>
    <property type="evidence" value="ECO:0000318"/>
    <property type="project" value="GO_Central"/>
</dbReference>
<dbReference type="GO" id="GO:0032456">
    <property type="term" value="P:endocytic recycling"/>
    <property type="evidence" value="ECO:0000318"/>
    <property type="project" value="GO_Central"/>
</dbReference>
<dbReference type="GO" id="GO:0006887">
    <property type="term" value="P:exocytosis"/>
    <property type="evidence" value="ECO:0000318"/>
    <property type="project" value="GO_Central"/>
</dbReference>